<evidence type="ECO:0000313" key="2">
    <source>
        <dbReference type="Proteomes" id="UP000287447"/>
    </source>
</evidence>
<reference evidence="2" key="1">
    <citation type="submission" date="2019-01" db="EMBL/GenBank/DDBJ databases">
        <title>Gri0909 isolated from a small marine red alga.</title>
        <authorList>
            <person name="Kim J."/>
            <person name="Jeong S.E."/>
            <person name="Jeon C.O."/>
        </authorList>
    </citation>
    <scope>NUCLEOTIDE SEQUENCE [LARGE SCALE GENOMIC DNA]</scope>
    <source>
        <strain evidence="2">Gri0909</strain>
    </source>
</reference>
<sequence length="111" mass="12449">MPYVSRDENGRINGISERQSRTAAEFLPANDADVQAFVRGASPDTMRQRLSGTDTEMARITEDLIDVLITRNIINFTDLPIQAQKKLVARQKIRRNLSALSNLVADSDDIF</sequence>
<keyword evidence="2" id="KW-1185">Reference proteome</keyword>
<organism evidence="1 2">
    <name type="scientific">Hwanghaeella grinnelliae</name>
    <dbReference type="NCBI Taxonomy" id="2500179"/>
    <lineage>
        <taxon>Bacteria</taxon>
        <taxon>Pseudomonadati</taxon>
        <taxon>Pseudomonadota</taxon>
        <taxon>Alphaproteobacteria</taxon>
        <taxon>Rhodospirillales</taxon>
        <taxon>Rhodospirillaceae</taxon>
        <taxon>Hwanghaeella</taxon>
    </lineage>
</organism>
<evidence type="ECO:0008006" key="3">
    <source>
        <dbReference type="Google" id="ProtNLM"/>
    </source>
</evidence>
<proteinExistence type="predicted"/>
<protein>
    <recommendedName>
        <fullName evidence="3">Tryptophan synthase subunit beta like protein</fullName>
    </recommendedName>
</protein>
<name>A0A3S2W3C0_9PROT</name>
<dbReference type="Proteomes" id="UP000287447">
    <property type="component" value="Unassembled WGS sequence"/>
</dbReference>
<dbReference type="OrthoDB" id="8527830at2"/>
<evidence type="ECO:0000313" key="1">
    <source>
        <dbReference type="EMBL" id="RVU35036.1"/>
    </source>
</evidence>
<dbReference type="RefSeq" id="WP_127767357.1">
    <property type="nucleotide sequence ID" value="NZ_SADE01000003.1"/>
</dbReference>
<dbReference type="EMBL" id="SADE01000003">
    <property type="protein sequence ID" value="RVU35036.1"/>
    <property type="molecule type" value="Genomic_DNA"/>
</dbReference>
<comment type="caution">
    <text evidence="1">The sequence shown here is derived from an EMBL/GenBank/DDBJ whole genome shotgun (WGS) entry which is preliminary data.</text>
</comment>
<accession>A0A3S2W3C0</accession>
<dbReference type="AlphaFoldDB" id="A0A3S2W3C0"/>
<gene>
    <name evidence="1" type="ORF">EOI86_19600</name>
</gene>